<evidence type="ECO:0000256" key="2">
    <source>
        <dbReference type="ARBA" id="ARBA00023125"/>
    </source>
</evidence>
<dbReference type="InterPro" id="IPR011006">
    <property type="entry name" value="CheY-like_superfamily"/>
</dbReference>
<keyword evidence="2" id="KW-0238">DNA-binding</keyword>
<feature type="domain" description="HTH luxR-type" evidence="4">
    <location>
        <begin position="128"/>
        <end position="193"/>
    </location>
</feature>
<dbReference type="RefSeq" id="WP_147132495.1">
    <property type="nucleotide sequence ID" value="NZ_BAABIJ010000001.1"/>
</dbReference>
<dbReference type="SUPFAM" id="SSF46894">
    <property type="entry name" value="C-terminal effector domain of the bipartite response regulators"/>
    <property type="match status" value="1"/>
</dbReference>
<dbReference type="PANTHER" id="PTHR44688:SF16">
    <property type="entry name" value="DNA-BINDING TRANSCRIPTIONAL ACTIVATOR DEVR_DOSR"/>
    <property type="match status" value="1"/>
</dbReference>
<proteinExistence type="predicted"/>
<evidence type="ECO:0000313" key="5">
    <source>
        <dbReference type="EMBL" id="TWJ14821.1"/>
    </source>
</evidence>
<dbReference type="Proteomes" id="UP000321617">
    <property type="component" value="Unassembled WGS sequence"/>
</dbReference>
<reference evidence="5 6" key="1">
    <citation type="journal article" date="2013" name="Stand. Genomic Sci.">
        <title>Genomic Encyclopedia of Type Strains, Phase I: The one thousand microbial genomes (KMG-I) project.</title>
        <authorList>
            <person name="Kyrpides N.C."/>
            <person name="Woyke T."/>
            <person name="Eisen J.A."/>
            <person name="Garrity G."/>
            <person name="Lilburn T.G."/>
            <person name="Beck B.J."/>
            <person name="Whitman W.B."/>
            <person name="Hugenholtz P."/>
            <person name="Klenk H.P."/>
        </authorList>
    </citation>
    <scope>NUCLEOTIDE SEQUENCE [LARGE SCALE GENOMIC DNA]</scope>
    <source>
        <strain evidence="5 6">DSM 45044</strain>
    </source>
</reference>
<dbReference type="OrthoDB" id="9808843at2"/>
<dbReference type="GO" id="GO:0006355">
    <property type="term" value="P:regulation of DNA-templated transcription"/>
    <property type="evidence" value="ECO:0007669"/>
    <property type="project" value="InterPro"/>
</dbReference>
<keyword evidence="1" id="KW-0805">Transcription regulation</keyword>
<evidence type="ECO:0000259" key="4">
    <source>
        <dbReference type="PROSITE" id="PS50043"/>
    </source>
</evidence>
<name>A0A562VAE6_9ACTN</name>
<protein>
    <submittedName>
        <fullName evidence="5">LuxR family two component transcriptional regulator</fullName>
    </submittedName>
</protein>
<gene>
    <name evidence="5" type="ORF">LX16_0513</name>
</gene>
<organism evidence="5 6">
    <name type="scientific">Stackebrandtia albiflava</name>
    <dbReference type="NCBI Taxonomy" id="406432"/>
    <lineage>
        <taxon>Bacteria</taxon>
        <taxon>Bacillati</taxon>
        <taxon>Actinomycetota</taxon>
        <taxon>Actinomycetes</taxon>
        <taxon>Glycomycetales</taxon>
        <taxon>Glycomycetaceae</taxon>
        <taxon>Stackebrandtia</taxon>
    </lineage>
</organism>
<sequence>MRVVLCDPAEVFAARLAAVLRDRGDDVTVTVEPPARPRRDTLYVMDVVDAACLAAARPVPLPPLLLLTDRTDGRVLREAVALGAIGVARWNAGMDLLVRAVDRIRAGQQYVDPLLLRASLTPDTAEDAQAVVNRLTGRERDILAGIVAGMSTRAMAARLGITPATVRSHVQKVLAKLEVHSRMAAAAFVLSRGLDVPAGDGEPIE</sequence>
<dbReference type="SUPFAM" id="SSF52172">
    <property type="entry name" value="CheY-like"/>
    <property type="match status" value="1"/>
</dbReference>
<dbReference type="GO" id="GO:0003677">
    <property type="term" value="F:DNA binding"/>
    <property type="evidence" value="ECO:0007669"/>
    <property type="project" value="UniProtKB-KW"/>
</dbReference>
<keyword evidence="6" id="KW-1185">Reference proteome</keyword>
<evidence type="ECO:0000313" key="6">
    <source>
        <dbReference type="Proteomes" id="UP000321617"/>
    </source>
</evidence>
<dbReference type="Pfam" id="PF00196">
    <property type="entry name" value="GerE"/>
    <property type="match status" value="1"/>
</dbReference>
<dbReference type="InterPro" id="IPR000792">
    <property type="entry name" value="Tscrpt_reg_LuxR_C"/>
</dbReference>
<evidence type="ECO:0000256" key="1">
    <source>
        <dbReference type="ARBA" id="ARBA00023015"/>
    </source>
</evidence>
<dbReference type="PROSITE" id="PS50043">
    <property type="entry name" value="HTH_LUXR_2"/>
    <property type="match status" value="1"/>
</dbReference>
<dbReference type="AlphaFoldDB" id="A0A562VAE6"/>
<dbReference type="Gene3D" id="3.40.50.2300">
    <property type="match status" value="1"/>
</dbReference>
<dbReference type="PANTHER" id="PTHR44688">
    <property type="entry name" value="DNA-BINDING TRANSCRIPTIONAL ACTIVATOR DEVR_DOSR"/>
    <property type="match status" value="1"/>
</dbReference>
<dbReference type="PRINTS" id="PR00038">
    <property type="entry name" value="HTHLUXR"/>
</dbReference>
<accession>A0A562VAE6</accession>
<comment type="caution">
    <text evidence="5">The sequence shown here is derived from an EMBL/GenBank/DDBJ whole genome shotgun (WGS) entry which is preliminary data.</text>
</comment>
<keyword evidence="3" id="KW-0804">Transcription</keyword>
<dbReference type="SMART" id="SM00421">
    <property type="entry name" value="HTH_LUXR"/>
    <property type="match status" value="1"/>
</dbReference>
<evidence type="ECO:0000256" key="3">
    <source>
        <dbReference type="ARBA" id="ARBA00023163"/>
    </source>
</evidence>
<dbReference type="InterPro" id="IPR016032">
    <property type="entry name" value="Sig_transdc_resp-reg_C-effctor"/>
</dbReference>
<dbReference type="CDD" id="cd06170">
    <property type="entry name" value="LuxR_C_like"/>
    <property type="match status" value="1"/>
</dbReference>
<dbReference type="EMBL" id="VLLL01000005">
    <property type="protein sequence ID" value="TWJ14821.1"/>
    <property type="molecule type" value="Genomic_DNA"/>
</dbReference>